<sequence length="113" mass="13341">DFDDEDDEIMQWEMEQIKKGGHFLKTSTNQSQSKKPVINISIPTITSIKSISEVQTILEQKMNDLRYLHNTHQSELVQIQKNIDSLVKSSEQMENELQTTKKRYTYFQELKTF</sequence>
<dbReference type="EMBL" id="CAJVPU010061514">
    <property type="protein sequence ID" value="CAG8778670.1"/>
    <property type="molecule type" value="Genomic_DNA"/>
</dbReference>
<feature type="non-terminal residue" evidence="1">
    <location>
        <position position="1"/>
    </location>
</feature>
<accession>A0ACA9R5Y8</accession>
<comment type="caution">
    <text evidence="1">The sequence shown here is derived from an EMBL/GenBank/DDBJ whole genome shotgun (WGS) entry which is preliminary data.</text>
</comment>
<organism evidence="1 2">
    <name type="scientific">Dentiscutata heterogama</name>
    <dbReference type="NCBI Taxonomy" id="1316150"/>
    <lineage>
        <taxon>Eukaryota</taxon>
        <taxon>Fungi</taxon>
        <taxon>Fungi incertae sedis</taxon>
        <taxon>Mucoromycota</taxon>
        <taxon>Glomeromycotina</taxon>
        <taxon>Glomeromycetes</taxon>
        <taxon>Diversisporales</taxon>
        <taxon>Gigasporaceae</taxon>
        <taxon>Dentiscutata</taxon>
    </lineage>
</organism>
<dbReference type="Proteomes" id="UP000789702">
    <property type="component" value="Unassembled WGS sequence"/>
</dbReference>
<proteinExistence type="predicted"/>
<name>A0ACA9R5Y8_9GLOM</name>
<feature type="non-terminal residue" evidence="1">
    <location>
        <position position="113"/>
    </location>
</feature>
<protein>
    <submittedName>
        <fullName evidence="1">16222_t:CDS:1</fullName>
    </submittedName>
</protein>
<gene>
    <name evidence="1" type="ORF">DHETER_LOCUS16275</name>
</gene>
<evidence type="ECO:0000313" key="1">
    <source>
        <dbReference type="EMBL" id="CAG8778670.1"/>
    </source>
</evidence>
<reference evidence="1" key="1">
    <citation type="submission" date="2021-06" db="EMBL/GenBank/DDBJ databases">
        <authorList>
            <person name="Kallberg Y."/>
            <person name="Tangrot J."/>
            <person name="Rosling A."/>
        </authorList>
    </citation>
    <scope>NUCLEOTIDE SEQUENCE</scope>
    <source>
        <strain evidence="1">IL203A</strain>
    </source>
</reference>
<keyword evidence="2" id="KW-1185">Reference proteome</keyword>
<evidence type="ECO:0000313" key="2">
    <source>
        <dbReference type="Proteomes" id="UP000789702"/>
    </source>
</evidence>